<organism evidence="1 2">
    <name type="scientific">Pigmentiphaga soli</name>
    <dbReference type="NCBI Taxonomy" id="1007095"/>
    <lineage>
        <taxon>Bacteria</taxon>
        <taxon>Pseudomonadati</taxon>
        <taxon>Pseudomonadota</taxon>
        <taxon>Betaproteobacteria</taxon>
        <taxon>Burkholderiales</taxon>
        <taxon>Alcaligenaceae</taxon>
        <taxon>Pigmentiphaga</taxon>
    </lineage>
</organism>
<accession>A0ABP8GCY2</accession>
<proteinExistence type="predicted"/>
<evidence type="ECO:0000313" key="1">
    <source>
        <dbReference type="EMBL" id="GAA4322019.1"/>
    </source>
</evidence>
<protein>
    <recommendedName>
        <fullName evidence="3">Transposase</fullName>
    </recommendedName>
</protein>
<sequence length="112" mass="12414">MANDLNQEREAFEAWVSSSSSLPTTRDKYGFYTDWTLYDWWKVWCARAALAAPAAPQAGDDARPRPVVIGRVTVKGKGRASVDLDTSHVDLPEGDYELVARRALTTQGESQP</sequence>
<name>A0ABP8GCY2_9BURK</name>
<evidence type="ECO:0000313" key="2">
    <source>
        <dbReference type="Proteomes" id="UP001501671"/>
    </source>
</evidence>
<reference evidence="2" key="1">
    <citation type="journal article" date="2019" name="Int. J. Syst. Evol. Microbiol.">
        <title>The Global Catalogue of Microorganisms (GCM) 10K type strain sequencing project: providing services to taxonomists for standard genome sequencing and annotation.</title>
        <authorList>
            <consortium name="The Broad Institute Genomics Platform"/>
            <consortium name="The Broad Institute Genome Sequencing Center for Infectious Disease"/>
            <person name="Wu L."/>
            <person name="Ma J."/>
        </authorList>
    </citation>
    <scope>NUCLEOTIDE SEQUENCE [LARGE SCALE GENOMIC DNA]</scope>
    <source>
        <strain evidence="2">JCM 17666</strain>
    </source>
</reference>
<keyword evidence="2" id="KW-1185">Reference proteome</keyword>
<gene>
    <name evidence="1" type="ORF">GCM10023144_01670</name>
</gene>
<dbReference type="EMBL" id="BAABFO010000001">
    <property type="protein sequence ID" value="GAA4322019.1"/>
    <property type="molecule type" value="Genomic_DNA"/>
</dbReference>
<dbReference type="InterPro" id="IPR058601">
    <property type="entry name" value="Phage_phiTE_015-like"/>
</dbReference>
<dbReference type="Pfam" id="PF26207">
    <property type="entry name" value="Phage_phiTE_015"/>
    <property type="match status" value="1"/>
</dbReference>
<dbReference type="RefSeq" id="WP_345245343.1">
    <property type="nucleotide sequence ID" value="NZ_BAABFO010000001.1"/>
</dbReference>
<evidence type="ECO:0008006" key="3">
    <source>
        <dbReference type="Google" id="ProtNLM"/>
    </source>
</evidence>
<dbReference type="Proteomes" id="UP001501671">
    <property type="component" value="Unassembled WGS sequence"/>
</dbReference>
<comment type="caution">
    <text evidence="1">The sequence shown here is derived from an EMBL/GenBank/DDBJ whole genome shotgun (WGS) entry which is preliminary data.</text>
</comment>